<dbReference type="PANTHER" id="PTHR11481:SF64">
    <property type="entry name" value="FC RECEPTOR-LIKE PROTEIN 4"/>
    <property type="match status" value="1"/>
</dbReference>
<feature type="domain" description="Ig-like" evidence="3">
    <location>
        <begin position="27"/>
        <end position="104"/>
    </location>
</feature>
<sequence length="118" mass="13496">MEFSRSSTGHEFSDEFFLSVKELFSPPVINVTPSRVIEGGEMTVTCDTRLDPLRGGTELHFAFYRDGRTVRDFNVSDTYRVRSAQLEDSGNYTCKVRTTSDTVRKRSDELHIQIQGEH</sequence>
<comment type="caution">
    <text evidence="4">The sequence shown here is derived from an EMBL/GenBank/DDBJ whole genome shotgun (WGS) entry which is preliminary data.</text>
</comment>
<dbReference type="InterPro" id="IPR036179">
    <property type="entry name" value="Ig-like_dom_sf"/>
</dbReference>
<evidence type="ECO:0000256" key="2">
    <source>
        <dbReference type="ARBA" id="ARBA00023157"/>
    </source>
</evidence>
<dbReference type="InterPro" id="IPR003599">
    <property type="entry name" value="Ig_sub"/>
</dbReference>
<dbReference type="SUPFAM" id="SSF48726">
    <property type="entry name" value="Immunoglobulin"/>
    <property type="match status" value="1"/>
</dbReference>
<gene>
    <name evidence="4" type="ORF">SPARVUS_LOCUS9304944</name>
</gene>
<evidence type="ECO:0000256" key="1">
    <source>
        <dbReference type="ARBA" id="ARBA00022729"/>
    </source>
</evidence>
<dbReference type="InterPro" id="IPR013783">
    <property type="entry name" value="Ig-like_fold"/>
</dbReference>
<evidence type="ECO:0000259" key="3">
    <source>
        <dbReference type="PROSITE" id="PS50835"/>
    </source>
</evidence>
<evidence type="ECO:0000313" key="5">
    <source>
        <dbReference type="Proteomes" id="UP001162483"/>
    </source>
</evidence>
<dbReference type="Gene3D" id="2.60.40.10">
    <property type="entry name" value="Immunoglobulins"/>
    <property type="match status" value="1"/>
</dbReference>
<dbReference type="PANTHER" id="PTHR11481">
    <property type="entry name" value="IMMUNOGLOBULIN FC RECEPTOR"/>
    <property type="match status" value="1"/>
</dbReference>
<reference evidence="4" key="1">
    <citation type="submission" date="2023-05" db="EMBL/GenBank/DDBJ databases">
        <authorList>
            <person name="Stuckert A."/>
        </authorList>
    </citation>
    <scope>NUCLEOTIDE SEQUENCE</scope>
</reference>
<dbReference type="SMART" id="SM00409">
    <property type="entry name" value="IG"/>
    <property type="match status" value="1"/>
</dbReference>
<evidence type="ECO:0000313" key="4">
    <source>
        <dbReference type="EMBL" id="CAI9580492.1"/>
    </source>
</evidence>
<protein>
    <recommendedName>
        <fullName evidence="3">Ig-like domain-containing protein</fullName>
    </recommendedName>
</protein>
<accession>A0ABN9EAK0</accession>
<dbReference type="InterPro" id="IPR007110">
    <property type="entry name" value="Ig-like_dom"/>
</dbReference>
<keyword evidence="2" id="KW-1015">Disulfide bond</keyword>
<dbReference type="Pfam" id="PF13895">
    <property type="entry name" value="Ig_2"/>
    <property type="match status" value="1"/>
</dbReference>
<keyword evidence="5" id="KW-1185">Reference proteome</keyword>
<keyword evidence="1" id="KW-0732">Signal</keyword>
<organism evidence="4 5">
    <name type="scientific">Staurois parvus</name>
    <dbReference type="NCBI Taxonomy" id="386267"/>
    <lineage>
        <taxon>Eukaryota</taxon>
        <taxon>Metazoa</taxon>
        <taxon>Chordata</taxon>
        <taxon>Craniata</taxon>
        <taxon>Vertebrata</taxon>
        <taxon>Euteleostomi</taxon>
        <taxon>Amphibia</taxon>
        <taxon>Batrachia</taxon>
        <taxon>Anura</taxon>
        <taxon>Neobatrachia</taxon>
        <taxon>Ranoidea</taxon>
        <taxon>Ranidae</taxon>
        <taxon>Staurois</taxon>
    </lineage>
</organism>
<dbReference type="EMBL" id="CATNWA010015192">
    <property type="protein sequence ID" value="CAI9580492.1"/>
    <property type="molecule type" value="Genomic_DNA"/>
</dbReference>
<dbReference type="PROSITE" id="PS50835">
    <property type="entry name" value="IG_LIKE"/>
    <property type="match status" value="1"/>
</dbReference>
<dbReference type="Proteomes" id="UP001162483">
    <property type="component" value="Unassembled WGS sequence"/>
</dbReference>
<name>A0ABN9EAK0_9NEOB</name>
<dbReference type="InterPro" id="IPR050488">
    <property type="entry name" value="Ig_Fc_receptor"/>
</dbReference>
<feature type="non-terminal residue" evidence="4">
    <location>
        <position position="118"/>
    </location>
</feature>
<proteinExistence type="predicted"/>